<reference evidence="2 3" key="1">
    <citation type="journal article" date="2024" name="IMA Fungus">
        <title>IMA Genome - F19 : A genome assembly and annotation guide to empower mycologists, including annotated draft genome sequences of Ceratocystis pirilliformis, Diaporthe australafricana, Fusarium ophioides, Paecilomyces lecythidis, and Sporothrix stenoceras.</title>
        <authorList>
            <person name="Aylward J."/>
            <person name="Wilson A.M."/>
            <person name="Visagie C.M."/>
            <person name="Spraker J."/>
            <person name="Barnes I."/>
            <person name="Buitendag C."/>
            <person name="Ceriani C."/>
            <person name="Del Mar Angel L."/>
            <person name="du Plessis D."/>
            <person name="Fuchs T."/>
            <person name="Gasser K."/>
            <person name="Kramer D."/>
            <person name="Li W."/>
            <person name="Munsamy K."/>
            <person name="Piso A."/>
            <person name="Price J.L."/>
            <person name="Sonnekus B."/>
            <person name="Thomas C."/>
            <person name="van der Nest A."/>
            <person name="van Dijk A."/>
            <person name="van Heerden A."/>
            <person name="van Vuuren N."/>
            <person name="Yilmaz N."/>
            <person name="Duong T.A."/>
            <person name="van der Merwe N.A."/>
            <person name="Wingfield M.J."/>
            <person name="Wingfield B.D."/>
        </authorList>
    </citation>
    <scope>NUCLEOTIDE SEQUENCE [LARGE SCALE GENOMIC DNA]</scope>
    <source>
        <strain evidence="2 3">CMW 12675</strain>
    </source>
</reference>
<evidence type="ECO:0000256" key="1">
    <source>
        <dbReference type="SAM" id="MobiDB-lite"/>
    </source>
</evidence>
<dbReference type="Proteomes" id="UP001583280">
    <property type="component" value="Unassembled WGS sequence"/>
</dbReference>
<keyword evidence="3" id="KW-1185">Reference proteome</keyword>
<evidence type="ECO:0000313" key="3">
    <source>
        <dbReference type="Proteomes" id="UP001583280"/>
    </source>
</evidence>
<accession>A0ABR3Z9G1</accession>
<feature type="region of interest" description="Disordered" evidence="1">
    <location>
        <begin position="248"/>
        <end position="294"/>
    </location>
</feature>
<organism evidence="2 3">
    <name type="scientific">Ceratocystis pirilliformis</name>
    <dbReference type="NCBI Taxonomy" id="259994"/>
    <lineage>
        <taxon>Eukaryota</taxon>
        <taxon>Fungi</taxon>
        <taxon>Dikarya</taxon>
        <taxon>Ascomycota</taxon>
        <taxon>Pezizomycotina</taxon>
        <taxon>Sordariomycetes</taxon>
        <taxon>Hypocreomycetidae</taxon>
        <taxon>Microascales</taxon>
        <taxon>Ceratocystidaceae</taxon>
        <taxon>Ceratocystis</taxon>
    </lineage>
</organism>
<evidence type="ECO:0000313" key="2">
    <source>
        <dbReference type="EMBL" id="KAL1896887.1"/>
    </source>
</evidence>
<protein>
    <submittedName>
        <fullName evidence="2">Uncharacterized protein</fullName>
    </submittedName>
</protein>
<feature type="compositionally biased region" description="Acidic residues" evidence="1">
    <location>
        <begin position="173"/>
        <end position="184"/>
    </location>
</feature>
<feature type="compositionally biased region" description="Basic and acidic residues" evidence="1">
    <location>
        <begin position="248"/>
        <end position="267"/>
    </location>
</feature>
<feature type="compositionally biased region" description="Basic residues" evidence="1">
    <location>
        <begin position="268"/>
        <end position="277"/>
    </location>
</feature>
<gene>
    <name evidence="2" type="ORF">Cpir12675_002608</name>
</gene>
<dbReference type="EMBL" id="JAWDJO010000053">
    <property type="protein sequence ID" value="KAL1896887.1"/>
    <property type="molecule type" value="Genomic_DNA"/>
</dbReference>
<feature type="region of interest" description="Disordered" evidence="1">
    <location>
        <begin position="159"/>
        <end position="190"/>
    </location>
</feature>
<name>A0ABR3Z9G1_9PEZI</name>
<sequence length="472" mass="51460">MSPSADHPSVALSAPSTDYHPSKLAANTLIVQYDTIDDLTSRVEGTMFHTVIVHVQQVTPIHAQTVAEGIIKARPNWHVCLYNPAAELLVLEVPSSSHGILHSNLRERFLQKLHNFNLGPEFEVDDISGTLCTSLSGDYSLAQPDSALRPLVQLDKLCPSPKSSSQITADSKDDADEDIPELEDAGASTDNDIAAAVEEKSTLAANTPANSVEAPVVEMIDAPPIESAPASSAVSGAAGMSTTFTVDKSKSDVAVTEKKSQPGETKENKKKKKKKKKLTEEEKAKRLEGRRKRAEKKKTFPSFVLEAGWAQSVLMLQTKARWWFDASDGQVRVVLIAKTVQSTGTIIIEKWLASTRQCVQSVEIKPRHGGCPVKKRKIPLQMDEQPETEAEPVDEDEQMLENPNIPTLGSTEPIVPGLFEVRGGPICIEFNDIFLASPGDQPRPENDIVITEDELKEYACLVWITAVAEDAG</sequence>
<feature type="compositionally biased region" description="Basic and acidic residues" evidence="1">
    <location>
        <begin position="278"/>
        <end position="287"/>
    </location>
</feature>
<comment type="caution">
    <text evidence="2">The sequence shown here is derived from an EMBL/GenBank/DDBJ whole genome shotgun (WGS) entry which is preliminary data.</text>
</comment>
<proteinExistence type="predicted"/>